<feature type="region of interest" description="Disordered" evidence="11">
    <location>
        <begin position="567"/>
        <end position="612"/>
    </location>
</feature>
<feature type="compositionally biased region" description="Low complexity" evidence="11">
    <location>
        <begin position="621"/>
        <end position="633"/>
    </location>
</feature>
<evidence type="ECO:0000256" key="1">
    <source>
        <dbReference type="ARBA" id="ARBA00004323"/>
    </source>
</evidence>
<dbReference type="InterPro" id="IPR002659">
    <property type="entry name" value="Glyco_trans_31"/>
</dbReference>
<comment type="subcellular location">
    <subcellularLocation>
        <location evidence="1">Golgi apparatus membrane</location>
        <topology evidence="1">Single-pass type II membrane protein</topology>
    </subcellularLocation>
</comment>
<feature type="region of interest" description="Disordered" evidence="11">
    <location>
        <begin position="621"/>
        <end position="640"/>
    </location>
</feature>
<evidence type="ECO:0000256" key="11">
    <source>
        <dbReference type="SAM" id="MobiDB-lite"/>
    </source>
</evidence>
<evidence type="ECO:0000256" key="6">
    <source>
        <dbReference type="ARBA" id="ARBA00022692"/>
    </source>
</evidence>
<dbReference type="PANTHER" id="PTHR11214:SF3">
    <property type="entry name" value="BETA-1,3-GALACTOSYLTRANSFERASE 6"/>
    <property type="match status" value="1"/>
</dbReference>
<keyword evidence="9" id="KW-0333">Golgi apparatus</keyword>
<evidence type="ECO:0000256" key="7">
    <source>
        <dbReference type="ARBA" id="ARBA00022968"/>
    </source>
</evidence>
<dbReference type="Proteomes" id="UP001055712">
    <property type="component" value="Unassembled WGS sequence"/>
</dbReference>
<keyword evidence="10" id="KW-0472">Membrane</keyword>
<feature type="region of interest" description="Disordered" evidence="11">
    <location>
        <begin position="432"/>
        <end position="452"/>
    </location>
</feature>
<evidence type="ECO:0000256" key="5">
    <source>
        <dbReference type="ARBA" id="ARBA00022679"/>
    </source>
</evidence>
<evidence type="ECO:0000256" key="4">
    <source>
        <dbReference type="ARBA" id="ARBA00022676"/>
    </source>
</evidence>
<evidence type="ECO:0000256" key="2">
    <source>
        <dbReference type="ARBA" id="ARBA00004922"/>
    </source>
</evidence>
<dbReference type="PANTHER" id="PTHR11214">
    <property type="entry name" value="BETA-1,3-N-ACETYLGLUCOSAMINYLTRANSFERASE"/>
    <property type="match status" value="1"/>
</dbReference>
<reference evidence="12" key="1">
    <citation type="journal article" date="2019" name="Plant J.">
        <title>Chlorella vulgaris genome assembly and annotation reveals the molecular basis for metabolic acclimation to high light conditions.</title>
        <authorList>
            <person name="Cecchin M."/>
            <person name="Marcolungo L."/>
            <person name="Rossato M."/>
            <person name="Girolomoni L."/>
            <person name="Cosentino E."/>
            <person name="Cuine S."/>
            <person name="Li-Beisson Y."/>
            <person name="Delledonne M."/>
            <person name="Ballottari M."/>
        </authorList>
    </citation>
    <scope>NUCLEOTIDE SEQUENCE</scope>
    <source>
        <strain evidence="12">211/11P</strain>
    </source>
</reference>
<feature type="compositionally biased region" description="Low complexity" evidence="11">
    <location>
        <begin position="589"/>
        <end position="609"/>
    </location>
</feature>
<name>A0A9D4TY18_CHLVU</name>
<feature type="compositionally biased region" description="Polar residues" evidence="11">
    <location>
        <begin position="97"/>
        <end position="112"/>
    </location>
</feature>
<keyword evidence="4" id="KW-0328">Glycosyltransferase</keyword>
<comment type="pathway">
    <text evidence="2">Protein modification; protein glycosylation.</text>
</comment>
<dbReference type="OrthoDB" id="2139606at2759"/>
<gene>
    <name evidence="12" type="ORF">D9Q98_000389</name>
</gene>
<reference evidence="12" key="2">
    <citation type="submission" date="2020-11" db="EMBL/GenBank/DDBJ databases">
        <authorList>
            <person name="Cecchin M."/>
            <person name="Marcolungo L."/>
            <person name="Rossato M."/>
            <person name="Girolomoni L."/>
            <person name="Cosentino E."/>
            <person name="Cuine S."/>
            <person name="Li-Beisson Y."/>
            <person name="Delledonne M."/>
            <person name="Ballottari M."/>
        </authorList>
    </citation>
    <scope>NUCLEOTIDE SEQUENCE</scope>
    <source>
        <strain evidence="12">211/11P</strain>
        <tissue evidence="12">Whole cell</tissue>
    </source>
</reference>
<keyword evidence="8" id="KW-1133">Transmembrane helix</keyword>
<keyword evidence="13" id="KW-1185">Reference proteome</keyword>
<accession>A0A9D4TY18</accession>
<evidence type="ECO:0000256" key="9">
    <source>
        <dbReference type="ARBA" id="ARBA00023034"/>
    </source>
</evidence>
<keyword evidence="6" id="KW-0812">Transmembrane</keyword>
<comment type="similarity">
    <text evidence="3">Belongs to the glycosyltransferase 31 family.</text>
</comment>
<dbReference type="AlphaFoldDB" id="A0A9D4TY18"/>
<organism evidence="12 13">
    <name type="scientific">Chlorella vulgaris</name>
    <name type="common">Green alga</name>
    <dbReference type="NCBI Taxonomy" id="3077"/>
    <lineage>
        <taxon>Eukaryota</taxon>
        <taxon>Viridiplantae</taxon>
        <taxon>Chlorophyta</taxon>
        <taxon>core chlorophytes</taxon>
        <taxon>Trebouxiophyceae</taxon>
        <taxon>Chlorellales</taxon>
        <taxon>Chlorellaceae</taxon>
        <taxon>Chlorella clade</taxon>
        <taxon>Chlorella</taxon>
    </lineage>
</organism>
<keyword evidence="5" id="KW-0808">Transferase</keyword>
<protein>
    <submittedName>
        <fullName evidence="12">Uncharacterized protein</fullName>
    </submittedName>
</protein>
<evidence type="ECO:0000256" key="8">
    <source>
        <dbReference type="ARBA" id="ARBA00022989"/>
    </source>
</evidence>
<evidence type="ECO:0000313" key="12">
    <source>
        <dbReference type="EMBL" id="KAI3437945.1"/>
    </source>
</evidence>
<dbReference type="Gene3D" id="3.90.550.50">
    <property type="match status" value="1"/>
</dbReference>
<evidence type="ECO:0000256" key="10">
    <source>
        <dbReference type="ARBA" id="ARBA00023136"/>
    </source>
</evidence>
<dbReference type="EMBL" id="SIDB01000001">
    <property type="protein sequence ID" value="KAI3437945.1"/>
    <property type="molecule type" value="Genomic_DNA"/>
</dbReference>
<feature type="region of interest" description="Disordered" evidence="11">
    <location>
        <begin position="92"/>
        <end position="113"/>
    </location>
</feature>
<feature type="compositionally biased region" description="Low complexity" evidence="11">
    <location>
        <begin position="440"/>
        <end position="449"/>
    </location>
</feature>
<proteinExistence type="inferred from homology"/>
<evidence type="ECO:0000256" key="3">
    <source>
        <dbReference type="ARBA" id="ARBA00008661"/>
    </source>
</evidence>
<evidence type="ECO:0000313" key="13">
    <source>
        <dbReference type="Proteomes" id="UP001055712"/>
    </source>
</evidence>
<sequence>MKAPRGSGLPTHHSKLQHGGARGLLGRFCWASVGPFLAALLLGSVLFRAGGGSGSDEFVAQRGNHRSVLEDSRFPTGCLGSNCGHGSLAGGGVGAQSHVQSSPLESGSSGAGSPQGELPQLFLFIGILSGRGYRHRRLAVREAWSNRAQVPGQVVARFILSEDERTPQVEKELEQYGDIVFVQQKTNYKSILYKTYHVMEYAAANYDPAFVLKTDDDAFINVAPLMEQLRAMCENPDCRRERLYMGKMAKHSEVLLQPGHKWNNAAFHNHTGLKEYPNYMMGGGYVVGGEVARILVDINTRMRLKFTPIEDATLGFWLMAMDLRHIDHPRFYTWAAPCCFKAPVRKPGERFVTRFQLSEAFDADLCSSDPWVVLHKIDSPTKMRYVGAHVANCTPPAQPWALAPSIAAHVSEERRQFFTQQWQQEHPGEVLVLAGNPPTDASGGAASSDGGSGSNLAYDGTVAASGGDLTSASAGIAAGGEVSSAGSAGSSTTAAAAAALESAGVGPDTTAGTADGLRSAGAGGGGAAGIAADIAAGVAADLGSSSQAAADAGGLVSATAATGGVGPADSTAAAGSLSADGGIDSSNPGMGDAASSGSLASTGAAQASGVSSNDGAAFSNGVAADSSSASGVAETGALLQ</sequence>
<dbReference type="GO" id="GO:0000139">
    <property type="term" value="C:Golgi membrane"/>
    <property type="evidence" value="ECO:0007669"/>
    <property type="project" value="UniProtKB-SubCell"/>
</dbReference>
<keyword evidence="7" id="KW-0735">Signal-anchor</keyword>
<comment type="caution">
    <text evidence="12">The sequence shown here is derived from an EMBL/GenBank/DDBJ whole genome shotgun (WGS) entry which is preliminary data.</text>
</comment>
<dbReference type="Pfam" id="PF01762">
    <property type="entry name" value="Galactosyl_T"/>
    <property type="match status" value="1"/>
</dbReference>
<dbReference type="GO" id="GO:0016758">
    <property type="term" value="F:hexosyltransferase activity"/>
    <property type="evidence" value="ECO:0007669"/>
    <property type="project" value="InterPro"/>
</dbReference>